<dbReference type="AlphaFoldDB" id="W1P854"/>
<dbReference type="GO" id="GO:0016020">
    <property type="term" value="C:membrane"/>
    <property type="evidence" value="ECO:0007669"/>
    <property type="project" value="InterPro"/>
</dbReference>
<gene>
    <name evidence="10" type="ORF">AMTR_s00078p00154520</name>
</gene>
<dbReference type="CDD" id="cd00831">
    <property type="entry name" value="CHS_like"/>
    <property type="match status" value="1"/>
</dbReference>
<feature type="signal peptide" evidence="7">
    <location>
        <begin position="1"/>
        <end position="19"/>
    </location>
</feature>
<evidence type="ECO:0000259" key="9">
    <source>
        <dbReference type="Pfam" id="PF08541"/>
    </source>
</evidence>
<feature type="active site" evidence="5">
    <location>
        <position position="191"/>
    </location>
</feature>
<feature type="active site" evidence="5">
    <location>
        <position position="386"/>
    </location>
</feature>
<feature type="transmembrane region" description="Helical" evidence="6">
    <location>
        <begin position="29"/>
        <end position="47"/>
    </location>
</feature>
<organism evidence="10 11">
    <name type="scientific">Amborella trichopoda</name>
    <dbReference type="NCBI Taxonomy" id="13333"/>
    <lineage>
        <taxon>Eukaryota</taxon>
        <taxon>Viridiplantae</taxon>
        <taxon>Streptophyta</taxon>
        <taxon>Embryophyta</taxon>
        <taxon>Tracheophyta</taxon>
        <taxon>Spermatophyta</taxon>
        <taxon>Magnoliopsida</taxon>
        <taxon>Amborellales</taxon>
        <taxon>Amborellaceae</taxon>
        <taxon>Amborella</taxon>
    </lineage>
</organism>
<keyword evidence="11" id="KW-1185">Reference proteome</keyword>
<keyword evidence="6" id="KW-0472">Membrane</keyword>
<evidence type="ECO:0000256" key="3">
    <source>
        <dbReference type="ARBA" id="ARBA00023315"/>
    </source>
</evidence>
<dbReference type="STRING" id="13333.W1P854"/>
<evidence type="ECO:0000256" key="5">
    <source>
        <dbReference type="PIRSR" id="PIRSR036417-1"/>
    </source>
</evidence>
<keyword evidence="7" id="KW-0732">Signal</keyword>
<evidence type="ECO:0000256" key="7">
    <source>
        <dbReference type="SAM" id="SignalP"/>
    </source>
</evidence>
<accession>W1P854</accession>
<dbReference type="Proteomes" id="UP000017836">
    <property type="component" value="Unassembled WGS sequence"/>
</dbReference>
<sequence>MWSTFTALLALVLSQKTLSHVFSLLHISLPQALTLLFFLSLSLLLIIRNRNHTRIYLLDYTCYKPPSTQKCPLENVEFLVRRSRVFSPESVSFMRSIVLKSGIGSESYGAPFLFAENPTPNFNLALAESLDSVLTTTLQLLSKTRTQPSSLGSIVVSCGMFAPTPSLASFLVSKLGLTESIKTYNLSGMGCSSGAIALDLGSSLVRTHRSPVLVVVTENVSHNWYVGSDRSMLVTNCIFRVGCSAALLTSQKAGAKFELVRTMRTHHGSDDSAYKAAFQREDEKGLVGVSLTKDLVRVAGLALRDHIRALAPHVLPISQMVLYVCRTIHARVRREAKVLVPDFMHAFEHVCIHTGGKAVIDQVGKVLCLDPHVLEPAHAVLHRFGNTSGSLVFYEMAYLEAKGRIKKGDRVWVLAFGTGFKRGEKIAMADLRGFAN</sequence>
<dbReference type="InterPro" id="IPR013601">
    <property type="entry name" value="FAE1_typ3_polyketide_synth"/>
</dbReference>
<keyword evidence="6" id="KW-0812">Transmembrane</keyword>
<dbReference type="eggNOG" id="ENOG502QQJH">
    <property type="taxonomic scope" value="Eukaryota"/>
</dbReference>
<feature type="chain" id="PRO_5004807197" description="3-ketoacyl-CoA synthase" evidence="7">
    <location>
        <begin position="20"/>
        <end position="436"/>
    </location>
</feature>
<dbReference type="SUPFAM" id="SSF53901">
    <property type="entry name" value="Thiolase-like"/>
    <property type="match status" value="2"/>
</dbReference>
<evidence type="ECO:0000256" key="4">
    <source>
        <dbReference type="PIRNR" id="PIRNR036417"/>
    </source>
</evidence>
<dbReference type="InterPro" id="IPR012392">
    <property type="entry name" value="3-ktacl-CoA_syn"/>
</dbReference>
<dbReference type="GO" id="GO:0016747">
    <property type="term" value="F:acyltransferase activity, transferring groups other than amino-acyl groups"/>
    <property type="evidence" value="ECO:0007669"/>
    <property type="project" value="InterPro"/>
</dbReference>
<evidence type="ECO:0000256" key="1">
    <source>
        <dbReference type="ARBA" id="ARBA00005531"/>
    </source>
</evidence>
<reference evidence="11" key="1">
    <citation type="journal article" date="2013" name="Science">
        <title>The Amborella genome and the evolution of flowering plants.</title>
        <authorList>
            <consortium name="Amborella Genome Project"/>
        </authorList>
    </citation>
    <scope>NUCLEOTIDE SEQUENCE [LARGE SCALE GENOMIC DNA]</scope>
</reference>
<dbReference type="InterPro" id="IPR013747">
    <property type="entry name" value="ACP_syn_III_C"/>
</dbReference>
<proteinExistence type="inferred from homology"/>
<evidence type="ECO:0000256" key="6">
    <source>
        <dbReference type="SAM" id="Phobius"/>
    </source>
</evidence>
<keyword evidence="3 4" id="KW-0012">Acyltransferase</keyword>
<evidence type="ECO:0000313" key="10">
    <source>
        <dbReference type="EMBL" id="ERN03854.1"/>
    </source>
</evidence>
<feature type="active site" evidence="5">
    <location>
        <position position="266"/>
    </location>
</feature>
<feature type="active site" evidence="5">
    <location>
        <position position="353"/>
    </location>
</feature>
<dbReference type="PANTHER" id="PTHR31561">
    <property type="entry name" value="3-KETOACYL-COA SYNTHASE"/>
    <property type="match status" value="1"/>
</dbReference>
<dbReference type="EMBL" id="KI394330">
    <property type="protein sequence ID" value="ERN03854.1"/>
    <property type="molecule type" value="Genomic_DNA"/>
</dbReference>
<dbReference type="GO" id="GO:0006633">
    <property type="term" value="P:fatty acid biosynthetic process"/>
    <property type="evidence" value="ECO:0007669"/>
    <property type="project" value="UniProtKB-UniPathway"/>
</dbReference>
<feature type="active site" evidence="5">
    <location>
        <position position="349"/>
    </location>
</feature>
<keyword evidence="6" id="KW-1133">Transmembrane helix</keyword>
<dbReference type="InterPro" id="IPR016039">
    <property type="entry name" value="Thiolase-like"/>
</dbReference>
<dbReference type="PIRSF" id="PIRSF036417">
    <property type="entry name" value="3-ktacl-CoA_syn"/>
    <property type="match status" value="1"/>
</dbReference>
<feature type="active site" evidence="5">
    <location>
        <position position="382"/>
    </location>
</feature>
<feature type="domain" description="FAE" evidence="8">
    <location>
        <begin position="49"/>
        <end position="330"/>
    </location>
</feature>
<evidence type="ECO:0000256" key="2">
    <source>
        <dbReference type="ARBA" id="ARBA00022679"/>
    </source>
</evidence>
<dbReference type="Gramene" id="ERN03854">
    <property type="protein sequence ID" value="ERN03854"/>
    <property type="gene ID" value="AMTR_s00078p00154520"/>
</dbReference>
<feature type="domain" description="Beta-ketoacyl-[acyl-carrier-protein] synthase III C-terminal" evidence="9">
    <location>
        <begin position="348"/>
        <end position="421"/>
    </location>
</feature>
<dbReference type="Pfam" id="PF08392">
    <property type="entry name" value="FAE1_CUT1_RppA"/>
    <property type="match status" value="1"/>
</dbReference>
<evidence type="ECO:0000313" key="11">
    <source>
        <dbReference type="Proteomes" id="UP000017836"/>
    </source>
</evidence>
<evidence type="ECO:0000259" key="8">
    <source>
        <dbReference type="Pfam" id="PF08392"/>
    </source>
</evidence>
<dbReference type="HOGENOM" id="CLU_013238_3_2_1"/>
<name>W1P854_AMBTC</name>
<dbReference type="Gene3D" id="3.40.47.10">
    <property type="match status" value="1"/>
</dbReference>
<dbReference type="EC" id="2.3.1.-" evidence="4"/>
<keyword evidence="2 4" id="KW-0808">Transferase</keyword>
<comment type="pathway">
    <text evidence="4">Lipid metabolism; fatty acid biosynthesis.</text>
</comment>
<dbReference type="UniPathway" id="UPA00094"/>
<dbReference type="OMA" id="KGDKMWM"/>
<comment type="similarity">
    <text evidence="1 4">Belongs to the thiolase-like superfamily. Chalcone/stilbene synthases family.</text>
</comment>
<dbReference type="Pfam" id="PF08541">
    <property type="entry name" value="ACP_syn_III_C"/>
    <property type="match status" value="1"/>
</dbReference>
<protein>
    <recommendedName>
        <fullName evidence="4">3-ketoacyl-CoA synthase</fullName>
        <ecNumber evidence="4">2.3.1.-</ecNumber>
    </recommendedName>
</protein>